<keyword evidence="2" id="KW-0677">Repeat</keyword>
<name>A0AAD6MTX7_9EURO</name>
<dbReference type="Gene3D" id="2.130.10.10">
    <property type="entry name" value="YVTN repeat-like/Quinoprotein amine dehydrogenase"/>
    <property type="match status" value="1"/>
</dbReference>
<dbReference type="GO" id="GO:0034657">
    <property type="term" value="C:GID complex"/>
    <property type="evidence" value="ECO:0007669"/>
    <property type="project" value="TreeGrafter"/>
</dbReference>
<evidence type="ECO:0000256" key="2">
    <source>
        <dbReference type="ARBA" id="ARBA00022737"/>
    </source>
</evidence>
<keyword evidence="1 3" id="KW-0853">WD repeat</keyword>
<evidence type="ECO:0000259" key="5">
    <source>
        <dbReference type="PROSITE" id="PS50897"/>
    </source>
</evidence>
<evidence type="ECO:0000313" key="6">
    <source>
        <dbReference type="EMBL" id="KAJ5716592.1"/>
    </source>
</evidence>
<dbReference type="SMART" id="SM00320">
    <property type="entry name" value="WD40"/>
    <property type="match status" value="7"/>
</dbReference>
<dbReference type="InterPro" id="IPR006595">
    <property type="entry name" value="CTLH_C"/>
</dbReference>
<feature type="compositionally biased region" description="Basic residues" evidence="4">
    <location>
        <begin position="127"/>
        <end position="136"/>
    </location>
</feature>
<dbReference type="InterPro" id="IPR019775">
    <property type="entry name" value="WD40_repeat_CS"/>
</dbReference>
<dbReference type="InterPro" id="IPR051350">
    <property type="entry name" value="WD_repeat-ST_regulator"/>
</dbReference>
<dbReference type="InterPro" id="IPR036322">
    <property type="entry name" value="WD40_repeat_dom_sf"/>
</dbReference>
<organism evidence="6 7">
    <name type="scientific">Penicillium malachiteum</name>
    <dbReference type="NCBI Taxonomy" id="1324776"/>
    <lineage>
        <taxon>Eukaryota</taxon>
        <taxon>Fungi</taxon>
        <taxon>Dikarya</taxon>
        <taxon>Ascomycota</taxon>
        <taxon>Pezizomycotina</taxon>
        <taxon>Eurotiomycetes</taxon>
        <taxon>Eurotiomycetidae</taxon>
        <taxon>Eurotiales</taxon>
        <taxon>Aspergillaceae</taxon>
        <taxon>Penicillium</taxon>
    </lineage>
</organism>
<dbReference type="CDD" id="cd00200">
    <property type="entry name" value="WD40"/>
    <property type="match status" value="1"/>
</dbReference>
<dbReference type="InterPro" id="IPR001680">
    <property type="entry name" value="WD40_rpt"/>
</dbReference>
<dbReference type="GO" id="GO:0043161">
    <property type="term" value="P:proteasome-mediated ubiquitin-dependent protein catabolic process"/>
    <property type="evidence" value="ECO:0007669"/>
    <property type="project" value="TreeGrafter"/>
</dbReference>
<feature type="domain" description="CTLH" evidence="5">
    <location>
        <begin position="275"/>
        <end position="301"/>
    </location>
</feature>
<keyword evidence="7" id="KW-1185">Reference proteome</keyword>
<reference evidence="6" key="1">
    <citation type="journal article" date="2023" name="IMA Fungus">
        <title>Comparative genomic study of the Penicillium genus elucidates a diverse pangenome and 15 lateral gene transfer events.</title>
        <authorList>
            <person name="Petersen C."/>
            <person name="Sorensen T."/>
            <person name="Nielsen M.R."/>
            <person name="Sondergaard T.E."/>
            <person name="Sorensen J.L."/>
            <person name="Fitzpatrick D.A."/>
            <person name="Frisvad J.C."/>
            <person name="Nielsen K.L."/>
        </authorList>
    </citation>
    <scope>NUCLEOTIDE SEQUENCE</scope>
    <source>
        <strain evidence="6">IBT 17514</strain>
    </source>
</reference>
<feature type="region of interest" description="Disordered" evidence="4">
    <location>
        <begin position="22"/>
        <end position="182"/>
    </location>
</feature>
<dbReference type="Proteomes" id="UP001215712">
    <property type="component" value="Unassembled WGS sequence"/>
</dbReference>
<evidence type="ECO:0000256" key="3">
    <source>
        <dbReference type="PROSITE-ProRule" id="PRU00221"/>
    </source>
</evidence>
<evidence type="ECO:0000256" key="4">
    <source>
        <dbReference type="SAM" id="MobiDB-lite"/>
    </source>
</evidence>
<evidence type="ECO:0000313" key="7">
    <source>
        <dbReference type="Proteomes" id="UP001215712"/>
    </source>
</evidence>
<reference evidence="6" key="2">
    <citation type="submission" date="2023-01" db="EMBL/GenBank/DDBJ databases">
        <authorList>
            <person name="Petersen C."/>
        </authorList>
    </citation>
    <scope>NUCLEOTIDE SEQUENCE</scope>
    <source>
        <strain evidence="6">IBT 17514</strain>
    </source>
</reference>
<dbReference type="Pfam" id="PF23627">
    <property type="entry name" value="LisH_WDR26"/>
    <property type="match status" value="1"/>
</dbReference>
<dbReference type="PANTHER" id="PTHR22838">
    <property type="entry name" value="WD REPEAT PROTEIN 26-RELATED"/>
    <property type="match status" value="1"/>
</dbReference>
<feature type="repeat" description="WD" evidence="3">
    <location>
        <begin position="475"/>
        <end position="516"/>
    </location>
</feature>
<sequence>MNLHSNHWNRADLKQLVDLADIPTHPSSTPDNVELSLPHESTGSNTLNPDHPPSTQLFSATPQHPPVTTTSRSRNLRRPRQQSSSPNTPAVEAPGAGTSSLPEDVRPGEAAAQDENEQSGQADGHSPSRKRRRLHNMRPDGLSSKNGLSQVSNGSNTRKANVKGQATATATPESNSRETSKALASATYYGHSREEVTRILIQSLNELGYSGSAAKLSEESGYQLESSGVATFRSAVLGGRWPEAERILILSFPPRNTVQTRPKAESEEMLVLGQNANKAEMLFHLRQQKFLELLERRDLGAALAVLRQELTPLNYDVERLHALSSLLMSPPESLHDQPGWDGSVKASREQLLVHLSSKGLNFLRKPNKFTNVSLESISPSVMIPQHRLALLLDQVKQAQINNCMYHNIAHPPSLYSDHSCDRTDFPLEIGASLTQHADEVWYCGFSHDGTKLVTAGSDKMVLIYDTRDFSIIHKLHDHGSGVAFASWSPDDSKLITCSQDKKARLWNVETGRCMMTIDHHSEPVTSAGWAPDGKSFVTSSFDHNSQLCHWSVNGGNSLHIWKGGFRVQDCAISPDGRRLVAADTDSKIHVFDFRTYEEDYCLSLSSNPTSLAISRDSKHMLVNLKQGEIHLIDLETTAVVRRFKGHKQADWVIRSTFGGAGENFVVSGSDDSCVYIWHKENGSLVETLHGHEKGCVNSISWNPADPGMFASAGDDRAVRM</sequence>
<dbReference type="PANTHER" id="PTHR22838:SF0">
    <property type="entry name" value="WD REPEAT-CONTAINING PROTEIN 26"/>
    <property type="match status" value="1"/>
</dbReference>
<gene>
    <name evidence="6" type="ORF">N7493_008503</name>
</gene>
<feature type="compositionally biased region" description="Polar residues" evidence="4">
    <location>
        <begin position="143"/>
        <end position="174"/>
    </location>
</feature>
<dbReference type="EMBL" id="JAQJAN010000012">
    <property type="protein sequence ID" value="KAJ5716592.1"/>
    <property type="molecule type" value="Genomic_DNA"/>
</dbReference>
<dbReference type="AlphaFoldDB" id="A0AAD6MTX7"/>
<comment type="caution">
    <text evidence="6">The sequence shown here is derived from an EMBL/GenBank/DDBJ whole genome shotgun (WGS) entry which is preliminary data.</text>
</comment>
<evidence type="ECO:0000256" key="1">
    <source>
        <dbReference type="ARBA" id="ARBA00022574"/>
    </source>
</evidence>
<protein>
    <recommendedName>
        <fullName evidence="5">CTLH domain-containing protein</fullName>
    </recommendedName>
</protein>
<accession>A0AAD6MTX7</accession>
<dbReference type="Pfam" id="PF00400">
    <property type="entry name" value="WD40"/>
    <property type="match status" value="6"/>
</dbReference>
<dbReference type="PROSITE" id="PS00678">
    <property type="entry name" value="WD_REPEATS_1"/>
    <property type="match status" value="1"/>
</dbReference>
<dbReference type="PROSITE" id="PS50082">
    <property type="entry name" value="WD_REPEATS_2"/>
    <property type="match status" value="2"/>
</dbReference>
<dbReference type="InterPro" id="IPR015943">
    <property type="entry name" value="WD40/YVTN_repeat-like_dom_sf"/>
</dbReference>
<proteinExistence type="predicted"/>
<dbReference type="SUPFAM" id="SSF50978">
    <property type="entry name" value="WD40 repeat-like"/>
    <property type="match status" value="1"/>
</dbReference>
<dbReference type="PROSITE" id="PS50294">
    <property type="entry name" value="WD_REPEATS_REGION"/>
    <property type="match status" value="1"/>
</dbReference>
<dbReference type="PROSITE" id="PS50897">
    <property type="entry name" value="CTLH"/>
    <property type="match status" value="1"/>
</dbReference>
<feature type="compositionally biased region" description="Polar residues" evidence="4">
    <location>
        <begin position="39"/>
        <end position="73"/>
    </location>
</feature>
<feature type="repeat" description="WD" evidence="3">
    <location>
        <begin position="433"/>
        <end position="474"/>
    </location>
</feature>